<sequence>MDYVKSGGSTSSASIEYLTSSTSKITEYIPIPRNSTTLLSDGRVYCKYLDASERGIIGGWAFAPTVGVSSTGEFTSNALIATNGYSILDGNGHIGTTYFDIFAEGAMGDGPYKVTNPRKLTEDLTVTKVKENFVIGRLGFVTGNDGAGNTANVGLQAAKGHGIVFESGNNMRFSTKIHDYGSTGDDS</sequence>
<organism evidence="1">
    <name type="scientific">Myoviridae sp. ctjhW4</name>
    <dbReference type="NCBI Taxonomy" id="2825162"/>
    <lineage>
        <taxon>Viruses</taxon>
        <taxon>Duplodnaviria</taxon>
        <taxon>Heunggongvirae</taxon>
        <taxon>Uroviricota</taxon>
        <taxon>Caudoviricetes</taxon>
    </lineage>
</organism>
<proteinExistence type="predicted"/>
<accession>A0A8S5PSC5</accession>
<reference evidence="1" key="1">
    <citation type="journal article" date="2021" name="Proc. Natl. Acad. Sci. U.S.A.">
        <title>A Catalog of Tens of Thousands of Viruses from Human Metagenomes Reveals Hidden Associations with Chronic Diseases.</title>
        <authorList>
            <person name="Tisza M.J."/>
            <person name="Buck C.B."/>
        </authorList>
    </citation>
    <scope>NUCLEOTIDE SEQUENCE</scope>
    <source>
        <strain evidence="1">CtjhW4</strain>
    </source>
</reference>
<protein>
    <submittedName>
        <fullName evidence="1">Uncharacterized protein</fullName>
    </submittedName>
</protein>
<dbReference type="EMBL" id="BK015491">
    <property type="protein sequence ID" value="DAE09704.1"/>
    <property type="molecule type" value="Genomic_DNA"/>
</dbReference>
<name>A0A8S5PSC5_9CAUD</name>
<evidence type="ECO:0000313" key="1">
    <source>
        <dbReference type="EMBL" id="DAE09704.1"/>
    </source>
</evidence>